<dbReference type="Gramene" id="TraesCS5A03G0648500.1">
    <property type="protein sequence ID" value="TraesCS5A03G0648500.1.CDS"/>
    <property type="gene ID" value="TraesCS5A03G0648500"/>
</dbReference>
<sequence length="164" mass="18247">MGSRSQGCGSCYVKAIISRLKPRCLGGKPQRCESGARCAGVKAEVRHDTLQDILYSQQSFEGDEIGAPSPRRHSPKVRPLNLDCPYEDNSPNIQDSFSIDRVTLRSQRSVARRVSFRSPDHSDIFIIPARNDPAGYYSSDDESTESISEEDIGAKRPHCAITRY</sequence>
<dbReference type="Gramene" id="TraesCS5A02G260900.1">
    <property type="protein sequence ID" value="TraesCS5A02G260900.1"/>
    <property type="gene ID" value="TraesCS5A02G260900"/>
</dbReference>
<evidence type="ECO:0000313" key="3">
    <source>
        <dbReference type="Proteomes" id="UP000019116"/>
    </source>
</evidence>
<dbReference type="EnsemblPlants" id="TraesCS5A02G260900.1">
    <property type="protein sequence ID" value="TraesCS5A02G260900.1"/>
    <property type="gene ID" value="TraesCS5A02G260900"/>
</dbReference>
<organism evidence="2">
    <name type="scientific">Triticum aestivum</name>
    <name type="common">Wheat</name>
    <dbReference type="NCBI Taxonomy" id="4565"/>
    <lineage>
        <taxon>Eukaryota</taxon>
        <taxon>Viridiplantae</taxon>
        <taxon>Streptophyta</taxon>
        <taxon>Embryophyta</taxon>
        <taxon>Tracheophyta</taxon>
        <taxon>Spermatophyta</taxon>
        <taxon>Magnoliopsida</taxon>
        <taxon>Liliopsida</taxon>
        <taxon>Poales</taxon>
        <taxon>Poaceae</taxon>
        <taxon>BOP clade</taxon>
        <taxon>Pooideae</taxon>
        <taxon>Triticodae</taxon>
        <taxon>Triticeae</taxon>
        <taxon>Triticinae</taxon>
        <taxon>Triticum</taxon>
    </lineage>
</organism>
<dbReference type="STRING" id="4565.A0A3B6KK88"/>
<evidence type="ECO:0000313" key="2">
    <source>
        <dbReference type="EnsemblPlants" id="TraesCS5A02G260900.1"/>
    </source>
</evidence>
<feature type="compositionally biased region" description="Acidic residues" evidence="1">
    <location>
        <begin position="139"/>
        <end position="151"/>
    </location>
</feature>
<dbReference type="Gramene" id="TraesWEE_scaffold_035331_01G000200.1">
    <property type="protein sequence ID" value="TraesWEE_scaffold_035331_01G000200.1"/>
    <property type="gene ID" value="TraesWEE_scaffold_035331_01G000200"/>
</dbReference>
<name>A0A3B6KK88_WHEAT</name>
<keyword evidence="3" id="KW-1185">Reference proteome</keyword>
<dbReference type="Proteomes" id="UP000019116">
    <property type="component" value="Chromosome 5A"/>
</dbReference>
<dbReference type="AlphaFoldDB" id="A0A3B6KK88"/>
<dbReference type="Gramene" id="TraesCAD_scaffold_077275_01G000200.1">
    <property type="protein sequence ID" value="TraesCAD_scaffold_077275_01G000200.1"/>
    <property type="gene ID" value="TraesCAD_scaffold_077275_01G000200"/>
</dbReference>
<proteinExistence type="predicted"/>
<reference evidence="2" key="2">
    <citation type="submission" date="2018-10" db="UniProtKB">
        <authorList>
            <consortium name="EnsemblPlants"/>
        </authorList>
    </citation>
    <scope>IDENTIFICATION</scope>
</reference>
<feature type="region of interest" description="Disordered" evidence="1">
    <location>
        <begin position="59"/>
        <end position="78"/>
    </location>
</feature>
<dbReference type="OrthoDB" id="600764at2759"/>
<dbReference type="OMA" id="KPRCLEG"/>
<accession>A0A3B6KK88</accession>
<evidence type="ECO:0000256" key="1">
    <source>
        <dbReference type="SAM" id="MobiDB-lite"/>
    </source>
</evidence>
<feature type="region of interest" description="Disordered" evidence="1">
    <location>
        <begin position="130"/>
        <end position="155"/>
    </location>
</feature>
<dbReference type="Gramene" id="TraesROB_scaffold_033481_01G000200.1">
    <property type="protein sequence ID" value="TraesROB_scaffold_033481_01G000200.1"/>
    <property type="gene ID" value="TraesROB_scaffold_033481_01G000200"/>
</dbReference>
<protein>
    <submittedName>
        <fullName evidence="2">Uncharacterized protein</fullName>
    </submittedName>
</protein>
<reference evidence="2" key="1">
    <citation type="submission" date="2018-08" db="EMBL/GenBank/DDBJ databases">
        <authorList>
            <person name="Rossello M."/>
        </authorList>
    </citation>
    <scope>NUCLEOTIDE SEQUENCE [LARGE SCALE GENOMIC DNA]</scope>
    <source>
        <strain evidence="2">cv. Chinese Spring</strain>
    </source>
</reference>